<feature type="signal peptide" evidence="2">
    <location>
        <begin position="1"/>
        <end position="24"/>
    </location>
</feature>
<evidence type="ECO:0000256" key="2">
    <source>
        <dbReference type="SAM" id="SignalP"/>
    </source>
</evidence>
<evidence type="ECO:0000313" key="4">
    <source>
        <dbReference type="Proteomes" id="UP000887116"/>
    </source>
</evidence>
<name>A0A8X6J4H9_TRICU</name>
<evidence type="ECO:0000256" key="1">
    <source>
        <dbReference type="SAM" id="Phobius"/>
    </source>
</evidence>
<reference evidence="3" key="1">
    <citation type="submission" date="2020-07" db="EMBL/GenBank/DDBJ databases">
        <title>Multicomponent nature underlies the extraordinary mechanical properties of spider dragline silk.</title>
        <authorList>
            <person name="Kono N."/>
            <person name="Nakamura H."/>
            <person name="Mori M."/>
            <person name="Yoshida Y."/>
            <person name="Ohtoshi R."/>
            <person name="Malay A.D."/>
            <person name="Moran D.A.P."/>
            <person name="Tomita M."/>
            <person name="Numata K."/>
            <person name="Arakawa K."/>
        </authorList>
    </citation>
    <scope>NUCLEOTIDE SEQUENCE</scope>
</reference>
<keyword evidence="1" id="KW-0812">Transmembrane</keyword>
<proteinExistence type="predicted"/>
<sequence>MNSLIWSNLLVVLLPVIVPFSLNANAEKENHTYGYRDPSELDDFLPDRSIEDKYSYSPGGLYVPREKEAKLNYFVEEIEINHNNQSHAFVSNNESPKDVEAKDLKILTSSEKVGTQVSQRPSFMSFIKNMMLNPKFIAIAMMPLAFLAEMILPNLLKTFGRHFLPKVSSTIANGFARSLNENTSFETEQILDLINEFGSRVIEDPKCIEKFICQGVKTQIEGRSGDSWSFKKVVPIVMNSIDEEFWDRYGLKHLLSSIGKGSCDSLTCSGSPAYSQDVSFIEKIYLLGVKFLS</sequence>
<dbReference type="OrthoDB" id="6416543at2759"/>
<evidence type="ECO:0000313" key="3">
    <source>
        <dbReference type="EMBL" id="GFR09698.1"/>
    </source>
</evidence>
<comment type="caution">
    <text evidence="3">The sequence shown here is derived from an EMBL/GenBank/DDBJ whole genome shotgun (WGS) entry which is preliminary data.</text>
</comment>
<protein>
    <submittedName>
        <fullName evidence="3">Uncharacterized protein</fullName>
    </submittedName>
</protein>
<gene>
    <name evidence="3" type="primary">AVEN_163911_1</name>
    <name evidence="3" type="ORF">TNCT_65271</name>
</gene>
<keyword evidence="1" id="KW-1133">Transmembrane helix</keyword>
<dbReference type="AlphaFoldDB" id="A0A8X6J4H9"/>
<keyword evidence="4" id="KW-1185">Reference proteome</keyword>
<feature type="transmembrane region" description="Helical" evidence="1">
    <location>
        <begin position="136"/>
        <end position="156"/>
    </location>
</feature>
<keyword evidence="2" id="KW-0732">Signal</keyword>
<dbReference type="Proteomes" id="UP000887116">
    <property type="component" value="Unassembled WGS sequence"/>
</dbReference>
<feature type="chain" id="PRO_5036491311" evidence="2">
    <location>
        <begin position="25"/>
        <end position="293"/>
    </location>
</feature>
<accession>A0A8X6J4H9</accession>
<organism evidence="3 4">
    <name type="scientific">Trichonephila clavata</name>
    <name type="common">Joro spider</name>
    <name type="synonym">Nephila clavata</name>
    <dbReference type="NCBI Taxonomy" id="2740835"/>
    <lineage>
        <taxon>Eukaryota</taxon>
        <taxon>Metazoa</taxon>
        <taxon>Ecdysozoa</taxon>
        <taxon>Arthropoda</taxon>
        <taxon>Chelicerata</taxon>
        <taxon>Arachnida</taxon>
        <taxon>Araneae</taxon>
        <taxon>Araneomorphae</taxon>
        <taxon>Entelegynae</taxon>
        <taxon>Araneoidea</taxon>
        <taxon>Nephilidae</taxon>
        <taxon>Trichonephila</taxon>
    </lineage>
</organism>
<keyword evidence="1" id="KW-0472">Membrane</keyword>
<dbReference type="EMBL" id="BMAO01016572">
    <property type="protein sequence ID" value="GFR09698.1"/>
    <property type="molecule type" value="Genomic_DNA"/>
</dbReference>